<keyword evidence="1" id="KW-0732">Signal</keyword>
<feature type="signal peptide" evidence="1">
    <location>
        <begin position="1"/>
        <end position="24"/>
    </location>
</feature>
<reference evidence="2" key="1">
    <citation type="journal article" date="2020" name="Ecol. Evol.">
        <title>Genome structure and content of the rice root-knot nematode (Meloidogyne graminicola).</title>
        <authorList>
            <person name="Phan N.T."/>
            <person name="Danchin E.G.J."/>
            <person name="Klopp C."/>
            <person name="Perfus-Barbeoch L."/>
            <person name="Kozlowski D.K."/>
            <person name="Koutsovoulos G.D."/>
            <person name="Lopez-Roques C."/>
            <person name="Bouchez O."/>
            <person name="Zahm M."/>
            <person name="Besnard G."/>
            <person name="Bellafiore S."/>
        </authorList>
    </citation>
    <scope>NUCLEOTIDE SEQUENCE</scope>
    <source>
        <strain evidence="2">VN-18</strain>
    </source>
</reference>
<keyword evidence="3" id="KW-1185">Reference proteome</keyword>
<dbReference type="OrthoDB" id="5850372at2759"/>
<evidence type="ECO:0008006" key="4">
    <source>
        <dbReference type="Google" id="ProtNLM"/>
    </source>
</evidence>
<sequence>MFKLNLIFIILYIFTLFKSNNCCGFPVQQSAPVCICGGGGGGYGCGGGGGGGGGCCGRKKREAIKPYFKGIENPCPQKEWKLILEKAINSNNDPITSTNAIHTSLFNHYPNNKFIVTCDKIIKKNKDEENNIKNLPNFSASGDGYCNIFNKNIWCQTVAIQA</sequence>
<dbReference type="Proteomes" id="UP000605970">
    <property type="component" value="Unassembled WGS sequence"/>
</dbReference>
<name>A0A8S9ZXM9_9BILA</name>
<organism evidence="2 3">
    <name type="scientific">Meloidogyne graminicola</name>
    <dbReference type="NCBI Taxonomy" id="189291"/>
    <lineage>
        <taxon>Eukaryota</taxon>
        <taxon>Metazoa</taxon>
        <taxon>Ecdysozoa</taxon>
        <taxon>Nematoda</taxon>
        <taxon>Chromadorea</taxon>
        <taxon>Rhabditida</taxon>
        <taxon>Tylenchina</taxon>
        <taxon>Tylenchomorpha</taxon>
        <taxon>Tylenchoidea</taxon>
        <taxon>Meloidogynidae</taxon>
        <taxon>Meloidogyninae</taxon>
        <taxon>Meloidogyne</taxon>
    </lineage>
</organism>
<proteinExistence type="predicted"/>
<evidence type="ECO:0000313" key="3">
    <source>
        <dbReference type="Proteomes" id="UP000605970"/>
    </source>
</evidence>
<feature type="chain" id="PRO_5035892079" description="Ground-like domain-containing protein" evidence="1">
    <location>
        <begin position="25"/>
        <end position="162"/>
    </location>
</feature>
<accession>A0A8S9ZXM9</accession>
<evidence type="ECO:0000313" key="2">
    <source>
        <dbReference type="EMBL" id="KAF7637795.1"/>
    </source>
</evidence>
<dbReference type="AlphaFoldDB" id="A0A8S9ZXM9"/>
<protein>
    <recommendedName>
        <fullName evidence="4">Ground-like domain-containing protein</fullName>
    </recommendedName>
</protein>
<dbReference type="EMBL" id="JABEBT010000017">
    <property type="protein sequence ID" value="KAF7637795.1"/>
    <property type="molecule type" value="Genomic_DNA"/>
</dbReference>
<gene>
    <name evidence="2" type="ORF">Mgra_00002769</name>
</gene>
<evidence type="ECO:0000256" key="1">
    <source>
        <dbReference type="SAM" id="SignalP"/>
    </source>
</evidence>
<comment type="caution">
    <text evidence="2">The sequence shown here is derived from an EMBL/GenBank/DDBJ whole genome shotgun (WGS) entry which is preliminary data.</text>
</comment>